<keyword evidence="2" id="KW-1185">Reference proteome</keyword>
<evidence type="ECO:0000313" key="2">
    <source>
        <dbReference type="Proteomes" id="UP000008461"/>
    </source>
</evidence>
<dbReference type="EMBL" id="CP002691">
    <property type="protein sequence ID" value="AEE54043.1"/>
    <property type="molecule type" value="Genomic_DNA"/>
</dbReference>
<dbReference type="AlphaFoldDB" id="F4L4Y1"/>
<name>F4L4Y1_HALH1</name>
<dbReference type="InterPro" id="IPR025345">
    <property type="entry name" value="DUF4249"/>
</dbReference>
<reference key="2">
    <citation type="submission" date="2011-04" db="EMBL/GenBank/DDBJ databases">
        <title>Complete sequence of chromosome of Haliscomenobacter hydrossis DSM 1100.</title>
        <authorList>
            <consortium name="US DOE Joint Genome Institute (JGI-PGF)"/>
            <person name="Lucas S."/>
            <person name="Han J."/>
            <person name="Lapidus A."/>
            <person name="Bruce D."/>
            <person name="Goodwin L."/>
            <person name="Pitluck S."/>
            <person name="Peters L."/>
            <person name="Kyrpides N."/>
            <person name="Mavromatis K."/>
            <person name="Ivanova N."/>
            <person name="Ovchinnikova G."/>
            <person name="Pagani I."/>
            <person name="Daligault H."/>
            <person name="Detter J.C."/>
            <person name="Han C."/>
            <person name="Land M."/>
            <person name="Hauser L."/>
            <person name="Markowitz V."/>
            <person name="Cheng J.-F."/>
            <person name="Hugenholtz P."/>
            <person name="Woyke T."/>
            <person name="Wu D."/>
            <person name="Verbarg S."/>
            <person name="Frueling A."/>
            <person name="Brambilla E."/>
            <person name="Klenk H.-P."/>
            <person name="Eisen J.A."/>
        </authorList>
    </citation>
    <scope>NUCLEOTIDE SEQUENCE</scope>
    <source>
        <strain>DSM 1100</strain>
    </source>
</reference>
<protein>
    <recommendedName>
        <fullName evidence="3">DUF4249 domain-containing protein</fullName>
    </recommendedName>
</protein>
<proteinExistence type="predicted"/>
<dbReference type="OrthoDB" id="922982at2"/>
<evidence type="ECO:0008006" key="3">
    <source>
        <dbReference type="Google" id="ProtNLM"/>
    </source>
</evidence>
<dbReference type="STRING" id="760192.Halhy_6223"/>
<dbReference type="Pfam" id="PF14054">
    <property type="entry name" value="DUF4249"/>
    <property type="match status" value="1"/>
</dbReference>
<gene>
    <name evidence="1" type="ordered locus">Halhy_6223</name>
</gene>
<dbReference type="eggNOG" id="ENOG502Z8B7">
    <property type="taxonomic scope" value="Bacteria"/>
</dbReference>
<evidence type="ECO:0000313" key="1">
    <source>
        <dbReference type="EMBL" id="AEE54043.1"/>
    </source>
</evidence>
<dbReference type="RefSeq" id="WP_013768564.1">
    <property type="nucleotide sequence ID" value="NC_015510.1"/>
</dbReference>
<dbReference type="Proteomes" id="UP000008461">
    <property type="component" value="Chromosome"/>
</dbReference>
<organism evidence="1 2">
    <name type="scientific">Haliscomenobacter hydrossis (strain ATCC 27775 / DSM 1100 / LMG 10767 / O)</name>
    <dbReference type="NCBI Taxonomy" id="760192"/>
    <lineage>
        <taxon>Bacteria</taxon>
        <taxon>Pseudomonadati</taxon>
        <taxon>Bacteroidota</taxon>
        <taxon>Saprospiria</taxon>
        <taxon>Saprospirales</taxon>
        <taxon>Haliscomenobacteraceae</taxon>
        <taxon>Haliscomenobacter</taxon>
    </lineage>
</organism>
<reference evidence="1 2" key="1">
    <citation type="journal article" date="2011" name="Stand. Genomic Sci.">
        <title>Complete genome sequence of Haliscomenobacter hydrossis type strain (O).</title>
        <authorList>
            <consortium name="US DOE Joint Genome Institute (JGI-PGF)"/>
            <person name="Daligault H."/>
            <person name="Lapidus A."/>
            <person name="Zeytun A."/>
            <person name="Nolan M."/>
            <person name="Lucas S."/>
            <person name="Del Rio T.G."/>
            <person name="Tice H."/>
            <person name="Cheng J.F."/>
            <person name="Tapia R."/>
            <person name="Han C."/>
            <person name="Goodwin L."/>
            <person name="Pitluck S."/>
            <person name="Liolios K."/>
            <person name="Pagani I."/>
            <person name="Ivanova N."/>
            <person name="Huntemann M."/>
            <person name="Mavromatis K."/>
            <person name="Mikhailova N."/>
            <person name="Pati A."/>
            <person name="Chen A."/>
            <person name="Palaniappan K."/>
            <person name="Land M."/>
            <person name="Hauser L."/>
            <person name="Brambilla E.M."/>
            <person name="Rohde M."/>
            <person name="Verbarg S."/>
            <person name="Goker M."/>
            <person name="Bristow J."/>
            <person name="Eisen J.A."/>
            <person name="Markowitz V."/>
            <person name="Hugenholtz P."/>
            <person name="Kyrpides N.C."/>
            <person name="Klenk H.P."/>
            <person name="Woyke T."/>
        </authorList>
    </citation>
    <scope>NUCLEOTIDE SEQUENCE [LARGE SCALE GENOMIC DNA]</scope>
    <source>
        <strain evidence="2">ATCC 27775 / DSM 1100 / LMG 10767 / O</strain>
    </source>
</reference>
<sequence>MNSYKKYTWFLLLLLCSGCIKELNFELGKQDDLLVVYGILTDQPGKHIFRVTRTNAFERQVDSEPITGATLMVVDSKTQQYPFIELSPGSYLFKDTLFRASAGEQYYLEIDVPNQGKYRSDIEVMPTPVPMDSAYPRVKVKDFDQILQVMADVKIPSDPAGVYLRWDVTRVWRRTSVNFQLLFNDFFRFRPPPTCYMTESIQPNSVQIFGSRRRDAFNLREQVVANIEPDYKFFERNAFAVVQYRISAKAYEYWNNLNKIGNPAGTIFDVPPASVRGNIYSVDNPKERILGYFEVAAVDTSYTYTNLSDFRYYIPDPCSRDFSKQIWASTYYFDPECAYCTNIKGHSLKVPKFW</sequence>
<dbReference type="KEGG" id="hhy:Halhy_6223"/>
<accession>F4L4Y1</accession>
<dbReference type="HOGENOM" id="CLU_056928_0_0_10"/>